<name>A0AA97NSL8_PYRO3</name>
<organism evidence="2">
    <name type="scientific">Pyricularia oryzae (strain Y34)</name>
    <name type="common">Rice blast fungus</name>
    <name type="synonym">Magnaporthe oryzae</name>
    <dbReference type="NCBI Taxonomy" id="1143189"/>
    <lineage>
        <taxon>Eukaryota</taxon>
        <taxon>Fungi</taxon>
        <taxon>Dikarya</taxon>
        <taxon>Ascomycota</taxon>
        <taxon>Pezizomycotina</taxon>
        <taxon>Sordariomycetes</taxon>
        <taxon>Sordariomycetidae</taxon>
        <taxon>Magnaporthales</taxon>
        <taxon>Pyriculariaceae</taxon>
        <taxon>Pyricularia</taxon>
    </lineage>
</organism>
<sequence length="316" mass="33315">MEAINSLASVATKAIWGETNNTTAANDKDKDTPATPDVTKKEPISGVQGDTAKGEPFDAGNIENVDATSRTEAESKITTDDKTQDESKPKTENKLKTESKPETESKLEADSKPEADPTVGDKPSSHMKDDSTTHQIDVRDPNTTADHDKEQKKHDVDNVEPLQADKLKGPGPKPLEVVARERGGDAGNSPADAKTDSPNPIDGAADAPKDEAEKKDSPKVNEDGEPLGTKHVSSTGVAADGGDFDAANPGAGAEAEKILHDKGIHTEKPAADKKEESPTRKAVSPSGKSTGGSPDRKGIRGLGHKIKDKLRRSSQS</sequence>
<feature type="compositionally biased region" description="Basic and acidic residues" evidence="1">
    <location>
        <begin position="207"/>
        <end position="222"/>
    </location>
</feature>
<protein>
    <submittedName>
        <fullName evidence="2">Uncharacterized protein</fullName>
    </submittedName>
</protein>
<feature type="compositionally biased region" description="Low complexity" evidence="1">
    <location>
        <begin position="236"/>
        <end position="253"/>
    </location>
</feature>
<dbReference type="EMBL" id="JH794005">
    <property type="protein sequence ID" value="ELQ35534.1"/>
    <property type="molecule type" value="Genomic_DNA"/>
</dbReference>
<feature type="region of interest" description="Disordered" evidence="1">
    <location>
        <begin position="14"/>
        <end position="316"/>
    </location>
</feature>
<reference evidence="2" key="1">
    <citation type="journal article" date="2012" name="PLoS Genet.">
        <title>Comparative analysis of the genomes of two field isolates of the rice blast fungus Magnaporthe oryzae.</title>
        <authorList>
            <person name="Xue M."/>
            <person name="Yang J."/>
            <person name="Li Z."/>
            <person name="Hu S."/>
            <person name="Yao N."/>
            <person name="Dean R.A."/>
            <person name="Zhao W."/>
            <person name="Shen M."/>
            <person name="Zhang H."/>
            <person name="Li C."/>
            <person name="Liu L."/>
            <person name="Cao L."/>
            <person name="Xu X."/>
            <person name="Xing Y."/>
            <person name="Hsiang T."/>
            <person name="Zhang Z."/>
            <person name="Xu J.R."/>
            <person name="Peng Y.L."/>
        </authorList>
    </citation>
    <scope>NUCLEOTIDE SEQUENCE</scope>
    <source>
        <strain evidence="2">Y34</strain>
    </source>
</reference>
<feature type="compositionally biased region" description="Basic and acidic residues" evidence="1">
    <location>
        <begin position="123"/>
        <end position="168"/>
    </location>
</feature>
<evidence type="ECO:0000313" key="2">
    <source>
        <dbReference type="EMBL" id="ELQ35534.1"/>
    </source>
</evidence>
<gene>
    <name evidence="2" type="ORF">OOU_Y34scaffold00704g1</name>
</gene>
<feature type="compositionally biased region" description="Basic and acidic residues" evidence="1">
    <location>
        <begin position="69"/>
        <end position="115"/>
    </location>
</feature>
<proteinExistence type="predicted"/>
<feature type="compositionally biased region" description="Basic residues" evidence="1">
    <location>
        <begin position="302"/>
        <end position="316"/>
    </location>
</feature>
<feature type="compositionally biased region" description="Basic and acidic residues" evidence="1">
    <location>
        <begin position="254"/>
        <end position="279"/>
    </location>
</feature>
<dbReference type="AlphaFoldDB" id="A0AA97NSL8"/>
<dbReference type="Proteomes" id="UP000011086">
    <property type="component" value="Unassembled WGS sequence"/>
</dbReference>
<feature type="compositionally biased region" description="Basic and acidic residues" evidence="1">
    <location>
        <begin position="26"/>
        <end position="43"/>
    </location>
</feature>
<accession>A0AA97NSL8</accession>
<evidence type="ECO:0000256" key="1">
    <source>
        <dbReference type="SAM" id="MobiDB-lite"/>
    </source>
</evidence>